<dbReference type="AlphaFoldDB" id="A0A8T6QP46"/>
<reference evidence="1" key="1">
    <citation type="submission" date="2014-11" db="EMBL/GenBank/DDBJ databases">
        <authorList>
            <person name="Malar M.C."/>
            <person name="Sen D."/>
            <person name="Tripathy S."/>
        </authorList>
    </citation>
    <scope>NUCLEOTIDE SEQUENCE</scope>
    <source>
        <strain evidence="1">BDU141951</strain>
    </source>
</reference>
<reference evidence="1" key="2">
    <citation type="journal article" date="2015" name="Genome Announc.">
        <title>Draft Genome Sequence of Filamentous Marine Cyanobacterium Lyngbya confervoides Strain BDU141951.</title>
        <authorList>
            <person name="Chandrababunaidu M.M."/>
            <person name="Sen D."/>
            <person name="Tripathy S."/>
        </authorList>
    </citation>
    <scope>NUCLEOTIDE SEQUENCE</scope>
    <source>
        <strain evidence="1">BDU141951</strain>
    </source>
</reference>
<sequence>MPCSLSVDERGICDDLDTLITMAPALSAEVNGVAIAAHIAHKVCCPWARAWLP</sequence>
<protein>
    <submittedName>
        <fullName evidence="1">Uncharacterized protein</fullName>
    </submittedName>
</protein>
<comment type="caution">
    <text evidence="1">The sequence shown here is derived from an EMBL/GenBank/DDBJ whole genome shotgun (WGS) entry which is preliminary data.</text>
</comment>
<dbReference type="EMBL" id="JTHE02000003">
    <property type="protein sequence ID" value="NEV66616.1"/>
    <property type="molecule type" value="Genomic_DNA"/>
</dbReference>
<evidence type="ECO:0000313" key="1">
    <source>
        <dbReference type="EMBL" id="NEV66616.1"/>
    </source>
</evidence>
<gene>
    <name evidence="1" type="ORF">QQ91_005765</name>
</gene>
<organism evidence="1">
    <name type="scientific">Lyngbya confervoides BDU141951</name>
    <dbReference type="NCBI Taxonomy" id="1574623"/>
    <lineage>
        <taxon>Bacteria</taxon>
        <taxon>Bacillati</taxon>
        <taxon>Cyanobacteriota</taxon>
        <taxon>Cyanophyceae</taxon>
        <taxon>Oscillatoriophycideae</taxon>
        <taxon>Oscillatoriales</taxon>
        <taxon>Microcoleaceae</taxon>
        <taxon>Lyngbya</taxon>
    </lineage>
</organism>
<accession>A0A8T6QP46</accession>
<proteinExistence type="predicted"/>
<reference evidence="1" key="3">
    <citation type="submission" date="2020-02" db="EMBL/GenBank/DDBJ databases">
        <authorList>
            <person name="Sarangi A.N."/>
            <person name="Ghosh S."/>
            <person name="Mukherjee M."/>
            <person name="Tripathy S."/>
        </authorList>
    </citation>
    <scope>NUCLEOTIDE SEQUENCE</scope>
    <source>
        <strain evidence="1">BDU141951</strain>
    </source>
</reference>
<name>A0A8T6QP46_9CYAN</name>